<organism evidence="11">
    <name type="scientific">Yarrowia galli</name>
    <dbReference type="NCBI Taxonomy" id="197054"/>
    <lineage>
        <taxon>Eukaryota</taxon>
        <taxon>Fungi</taxon>
        <taxon>Dikarya</taxon>
        <taxon>Ascomycota</taxon>
        <taxon>Saccharomycotina</taxon>
        <taxon>Dipodascomycetes</taxon>
        <taxon>Dipodascales</taxon>
        <taxon>Dipodascales incertae sedis</taxon>
        <taxon>Yarrowia</taxon>
    </lineage>
</organism>
<dbReference type="InterPro" id="IPR005828">
    <property type="entry name" value="MFS_sugar_transport-like"/>
</dbReference>
<keyword evidence="5 9" id="KW-1133">Transmembrane helix</keyword>
<feature type="transmembrane region" description="Helical" evidence="9">
    <location>
        <begin position="381"/>
        <end position="404"/>
    </location>
</feature>
<dbReference type="PANTHER" id="PTHR48022:SF7">
    <property type="entry name" value="MAJOR FACILITATOR SUPERFAMILY (MFS) PROFILE DOMAIN-CONTAINING PROTEIN-RELATED"/>
    <property type="match status" value="1"/>
</dbReference>
<feature type="compositionally biased region" description="Basic and acidic residues" evidence="8">
    <location>
        <begin position="503"/>
        <end position="524"/>
    </location>
</feature>
<dbReference type="Gene3D" id="1.20.1250.20">
    <property type="entry name" value="MFS general substrate transporter like domains"/>
    <property type="match status" value="1"/>
</dbReference>
<feature type="transmembrane region" description="Helical" evidence="9">
    <location>
        <begin position="107"/>
        <end position="125"/>
    </location>
</feature>
<dbReference type="GO" id="GO:0016020">
    <property type="term" value="C:membrane"/>
    <property type="evidence" value="ECO:0007669"/>
    <property type="project" value="UniProtKB-SubCell"/>
</dbReference>
<feature type="domain" description="Major facilitator superfamily (MFS) profile" evidence="10">
    <location>
        <begin position="10"/>
        <end position="470"/>
    </location>
</feature>
<evidence type="ECO:0000256" key="7">
    <source>
        <dbReference type="RuleBase" id="RU003346"/>
    </source>
</evidence>
<dbReference type="InterPro" id="IPR005829">
    <property type="entry name" value="Sugar_transporter_CS"/>
</dbReference>
<evidence type="ECO:0000256" key="3">
    <source>
        <dbReference type="ARBA" id="ARBA00022448"/>
    </source>
</evidence>
<dbReference type="InterPro" id="IPR050360">
    <property type="entry name" value="MFS_Sugar_Transporters"/>
</dbReference>
<evidence type="ECO:0000256" key="8">
    <source>
        <dbReference type="SAM" id="MobiDB-lite"/>
    </source>
</evidence>
<reference evidence="11" key="1">
    <citation type="submission" date="2016-11" db="EMBL/GenBank/DDBJ databases">
        <authorList>
            <person name="Jaros S."/>
            <person name="Januszkiewicz K."/>
            <person name="Wedrychowicz H."/>
        </authorList>
    </citation>
    <scope>NUCLEOTIDE SEQUENCE</scope>
    <source>
        <strain evidence="11">CBS 9722</strain>
    </source>
</reference>
<dbReference type="NCBIfam" id="TIGR00879">
    <property type="entry name" value="SP"/>
    <property type="match status" value="1"/>
</dbReference>
<dbReference type="InterPro" id="IPR036259">
    <property type="entry name" value="MFS_trans_sf"/>
</dbReference>
<dbReference type="PROSITE" id="PS00216">
    <property type="entry name" value="SUGAR_TRANSPORT_1"/>
    <property type="match status" value="2"/>
</dbReference>
<comment type="subcellular location">
    <subcellularLocation>
        <location evidence="1">Membrane</location>
        <topology evidence="1">Multi-pass membrane protein</topology>
    </subcellularLocation>
</comment>
<evidence type="ECO:0000259" key="10">
    <source>
        <dbReference type="PROSITE" id="PS50850"/>
    </source>
</evidence>
<evidence type="ECO:0000256" key="4">
    <source>
        <dbReference type="ARBA" id="ARBA00022692"/>
    </source>
</evidence>
<feature type="transmembrane region" description="Helical" evidence="9">
    <location>
        <begin position="448"/>
        <end position="466"/>
    </location>
</feature>
<feature type="transmembrane region" description="Helical" evidence="9">
    <location>
        <begin position="7"/>
        <end position="32"/>
    </location>
</feature>
<dbReference type="SUPFAM" id="SSF103473">
    <property type="entry name" value="MFS general substrate transporter"/>
    <property type="match status" value="1"/>
</dbReference>
<feature type="region of interest" description="Disordered" evidence="8">
    <location>
        <begin position="503"/>
        <end position="534"/>
    </location>
</feature>
<dbReference type="PROSITE" id="PS50850">
    <property type="entry name" value="MFS"/>
    <property type="match status" value="1"/>
</dbReference>
<reference evidence="11" key="2">
    <citation type="submission" date="2016-12" db="EMBL/GenBank/DDBJ databases">
        <title>Characterization of hexose transporters in Yarrowia lipolytica reveals new groups of Sugar Porters involved in yeast growth.</title>
        <authorList>
            <person name="Lazar Z."/>
            <person name="Neuveglise C."/>
            <person name="Rossignol T."/>
            <person name="Devillers H."/>
            <person name="Morin N."/>
            <person name="Robak M."/>
            <person name="Nicaud J.-M."/>
            <person name="Crutz-Le Coq A.-M."/>
        </authorList>
    </citation>
    <scope>NUCLEOTIDE SEQUENCE</scope>
    <source>
        <strain evidence="11">CBS 9722</strain>
    </source>
</reference>
<protein>
    <submittedName>
        <fullName evidence="11">Putative Sugar Porter</fullName>
    </submittedName>
</protein>
<keyword evidence="6 9" id="KW-0472">Membrane</keyword>
<dbReference type="CDD" id="cd17356">
    <property type="entry name" value="MFS_HXT"/>
    <property type="match status" value="1"/>
</dbReference>
<feature type="transmembrane region" description="Helical" evidence="9">
    <location>
        <begin position="416"/>
        <end position="436"/>
    </location>
</feature>
<dbReference type="InterPro" id="IPR020846">
    <property type="entry name" value="MFS_dom"/>
</dbReference>
<dbReference type="AlphaFoldDB" id="A0A1N6MBZ9"/>
<evidence type="ECO:0000256" key="2">
    <source>
        <dbReference type="ARBA" id="ARBA00010992"/>
    </source>
</evidence>
<dbReference type="InterPro" id="IPR003663">
    <property type="entry name" value="Sugar/inositol_transpt"/>
</dbReference>
<feature type="transmembrane region" description="Helical" evidence="9">
    <location>
        <begin position="294"/>
        <end position="315"/>
    </location>
</feature>
<evidence type="ECO:0000313" key="11">
    <source>
        <dbReference type="EMBL" id="SIP56054.1"/>
    </source>
</evidence>
<evidence type="ECO:0000256" key="6">
    <source>
        <dbReference type="ARBA" id="ARBA00023136"/>
    </source>
</evidence>
<dbReference type="EMBL" id="LT671731">
    <property type="protein sequence ID" value="SIP56054.1"/>
    <property type="molecule type" value="Genomic_DNA"/>
</dbReference>
<accession>A0A1N6MBZ9</accession>
<sequence length="534" mass="59510">MYKVHNPYLTAAVATMGGMLFGFDISSVSAFVGEAQYMEYFGNPTSIQQGGITASMAGGSMLSCSFAGIISDRIGRKPTIQIAAAWWIIGAAIQCSAQNMGQLIAGRVISGIGIGIGSSQIPVFISELSPKKIRGRLVGCFQWAVTWGILIMFYISFGCSYIKGPASFRLAWGIQMIPGAMLAFGMMFLDESPRWLASKDRWEEAIQIIRSVNSNYGTEEDILMEIEDLREVVRIDHESKSVMVWDLFRKDSINRTMVGIWAQIWQQLTGMNVMMYYVVIIFKMAGYSGKSSVLVSSSIQYIINVVMTIPALLFIDKIGRRPLLIIGCLFMMTWLFAVGGMLGAYGTQMPNGLPANPEKNLAADPYTTILIDDNHKTARKAIIACCYLFVASFAPTWGPGIWLYCSEIFPNKQRAMANSITAGANWAFNFALAMFVPTAFKNINWKTYIIFGVFCVVMCIHVFFLFPETKGKTLEEIDMMWDAKVPAWRTASWVPDHMPSRYAEKDLDEKPSEELAEEPSHEEAPVQPQYTETV</sequence>
<proteinExistence type="inferred from homology"/>
<keyword evidence="3 7" id="KW-0813">Transport</keyword>
<dbReference type="Pfam" id="PF00083">
    <property type="entry name" value="Sugar_tr"/>
    <property type="match status" value="1"/>
</dbReference>
<dbReference type="FunFam" id="1.20.1250.20:FF:000026">
    <property type="entry name" value="MFS quinate transporter QutD"/>
    <property type="match status" value="1"/>
</dbReference>
<dbReference type="PROSITE" id="PS00217">
    <property type="entry name" value="SUGAR_TRANSPORT_2"/>
    <property type="match status" value="1"/>
</dbReference>
<feature type="transmembrane region" description="Helical" evidence="9">
    <location>
        <begin position="322"/>
        <end position="345"/>
    </location>
</feature>
<gene>
    <name evidence="11" type="ORF">YAGA0_E09406g</name>
</gene>
<comment type="similarity">
    <text evidence="2 7">Belongs to the major facilitator superfamily. Sugar transporter (TC 2.A.1.1) family.</text>
</comment>
<dbReference type="PANTHER" id="PTHR48022">
    <property type="entry name" value="PLASTIDIC GLUCOSE TRANSPORTER 4"/>
    <property type="match status" value="1"/>
</dbReference>
<dbReference type="GO" id="GO:0005351">
    <property type="term" value="F:carbohydrate:proton symporter activity"/>
    <property type="evidence" value="ECO:0007669"/>
    <property type="project" value="TreeGrafter"/>
</dbReference>
<evidence type="ECO:0000256" key="9">
    <source>
        <dbReference type="SAM" id="Phobius"/>
    </source>
</evidence>
<evidence type="ECO:0000256" key="5">
    <source>
        <dbReference type="ARBA" id="ARBA00022989"/>
    </source>
</evidence>
<evidence type="ECO:0000256" key="1">
    <source>
        <dbReference type="ARBA" id="ARBA00004141"/>
    </source>
</evidence>
<feature type="transmembrane region" description="Helical" evidence="9">
    <location>
        <begin position="258"/>
        <end position="282"/>
    </location>
</feature>
<dbReference type="PRINTS" id="PR00171">
    <property type="entry name" value="SUGRTRNSPORT"/>
</dbReference>
<name>A0A1N6MBZ9_9ASCO</name>
<feature type="transmembrane region" description="Helical" evidence="9">
    <location>
        <begin position="137"/>
        <end position="157"/>
    </location>
</feature>
<keyword evidence="4 9" id="KW-0812">Transmembrane</keyword>